<dbReference type="KEGG" id="sdv:BN159_0303"/>
<dbReference type="eggNOG" id="ENOG5031IX2">
    <property type="taxonomic scope" value="Bacteria"/>
</dbReference>
<dbReference type="EMBL" id="HE971709">
    <property type="protein sequence ID" value="CCK24682.1"/>
    <property type="molecule type" value="Genomic_DNA"/>
</dbReference>
<dbReference type="AlphaFoldDB" id="K4QUV6"/>
<evidence type="ECO:0000313" key="1">
    <source>
        <dbReference type="EMBL" id="CCK24682.1"/>
    </source>
</evidence>
<evidence type="ECO:0000313" key="2">
    <source>
        <dbReference type="Proteomes" id="UP000008043"/>
    </source>
</evidence>
<sequence length="130" mass="14353">MRGKDAMEPFDADEIYGRRYPDDDSPPTNFCFTVATRYDQHLMLDAADRSITHNDPNGWDHAAGWQGPAAEALPTLALLLGLIAESSNALESTDDAVRASALTDIRELMIEWEPYTADSAFWSGVFKALS</sequence>
<dbReference type="Proteomes" id="UP000008043">
    <property type="component" value="Chromosome"/>
</dbReference>
<organism evidence="1 2">
    <name type="scientific">Streptomyces davaonensis (strain DSM 101723 / JCM 4913 / KCC S-0913 / 768)</name>
    <dbReference type="NCBI Taxonomy" id="1214101"/>
    <lineage>
        <taxon>Bacteria</taxon>
        <taxon>Bacillati</taxon>
        <taxon>Actinomycetota</taxon>
        <taxon>Actinomycetes</taxon>
        <taxon>Kitasatosporales</taxon>
        <taxon>Streptomycetaceae</taxon>
        <taxon>Streptomyces</taxon>
    </lineage>
</organism>
<proteinExistence type="predicted"/>
<dbReference type="PATRIC" id="fig|1214101.3.peg.301"/>
<keyword evidence="2" id="KW-1185">Reference proteome</keyword>
<dbReference type="HOGENOM" id="CLU_1936886_0_0_11"/>
<protein>
    <submittedName>
        <fullName evidence="1">Uncharacterized protein</fullName>
    </submittedName>
</protein>
<reference evidence="1 2" key="1">
    <citation type="journal article" date="2012" name="J. Bacteriol.">
        <title>Genome sequence of the bacterium Streptomyces davawensis JCM 4913 and heterologous production of the unique antibiotic roseoflavin.</title>
        <authorList>
            <person name="Jankowitsch F."/>
            <person name="Schwarz J."/>
            <person name="Ruckert C."/>
            <person name="Gust B."/>
            <person name="Szczepanowski R."/>
            <person name="Blom J."/>
            <person name="Pelzer S."/>
            <person name="Kalinowski J."/>
            <person name="Mack M."/>
        </authorList>
    </citation>
    <scope>NUCLEOTIDE SEQUENCE [LARGE SCALE GENOMIC DNA]</scope>
    <source>
        <strain evidence="2">DSM 101723 / JCM 4913 / KCC S-0913 / 768</strain>
    </source>
</reference>
<gene>
    <name evidence="1" type="ORF">BN159_0303</name>
</gene>
<accession>K4QUV6</accession>
<name>K4QUV6_STRDJ</name>